<dbReference type="EC" id="3.5.1.28" evidence="2"/>
<comment type="catalytic activity">
    <reaction evidence="1">
        <text>Hydrolyzes the link between N-acetylmuramoyl residues and L-amino acid residues in certain cell-wall glycopeptides.</text>
        <dbReference type="EC" id="3.5.1.28"/>
    </reaction>
</comment>
<feature type="region of interest" description="Disordered" evidence="5">
    <location>
        <begin position="444"/>
        <end position="465"/>
    </location>
</feature>
<evidence type="ECO:0000313" key="7">
    <source>
        <dbReference type="EMBL" id="RDU61320.1"/>
    </source>
</evidence>
<accession>A0A3D8I822</accession>
<evidence type="ECO:0000256" key="4">
    <source>
        <dbReference type="ARBA" id="ARBA00023316"/>
    </source>
</evidence>
<dbReference type="Proteomes" id="UP000256379">
    <property type="component" value="Unassembled WGS sequence"/>
</dbReference>
<name>A0A3D8I822_9HELI</name>
<evidence type="ECO:0000313" key="8">
    <source>
        <dbReference type="Proteomes" id="UP000256379"/>
    </source>
</evidence>
<gene>
    <name evidence="7" type="ORF">CQA53_10305</name>
</gene>
<dbReference type="EMBL" id="NXLQ01000061">
    <property type="protein sequence ID" value="RDU61320.1"/>
    <property type="molecule type" value="Genomic_DNA"/>
</dbReference>
<dbReference type="PANTHER" id="PTHR30417">
    <property type="entry name" value="N-ACETYLMURAMOYL-L-ALANINE AMIDASE AMID"/>
    <property type="match status" value="1"/>
</dbReference>
<feature type="domain" description="N-acetylmuramoyl-L-alanine amidase" evidence="6">
    <location>
        <begin position="276"/>
        <end position="452"/>
    </location>
</feature>
<reference evidence="7 8" key="1">
    <citation type="submission" date="2018-04" db="EMBL/GenBank/DDBJ databases">
        <title>Novel Campyloabacter and Helicobacter Species and Strains.</title>
        <authorList>
            <person name="Mannion A.J."/>
            <person name="Shen Z."/>
            <person name="Fox J.G."/>
        </authorList>
    </citation>
    <scope>NUCLEOTIDE SEQUENCE [LARGE SCALE GENOMIC DNA]</scope>
    <source>
        <strain evidence="7 8">MIT 17-337</strain>
    </source>
</reference>
<dbReference type="CDD" id="cd06583">
    <property type="entry name" value="PGRP"/>
    <property type="match status" value="1"/>
</dbReference>
<evidence type="ECO:0000256" key="1">
    <source>
        <dbReference type="ARBA" id="ARBA00001561"/>
    </source>
</evidence>
<sequence length="465" mass="54022">MSAIQWGYYIKQKNENLKSKVAIKDLKPFTFTSKDTYNTKVSFNLNAKFTYTITENNTQKETTDYLKDNQQLIIFAYRKSPAYTTSYGTPHTILTISQYPILKLTSKTITILDAHTNTTYTLSHSCDTHYLNENLKSEIGYILELRESNLSIKDTKSNKDIALILAEEIPQLQEKQILLDSKDLQALQIILRLHTYKETRAVYVEVEKPYYIDNEGYLHWKVEGEERIKSQKIKVLNVDKKTYKDFDIRKQIIGNIGHTTDLKADDFDERGLIKFKAIVLHRTNEETALSTLNSYTNKNAVGAHFLIDKDGTIYQAETLKKYTWHVGKIGSKCYDNDNCDENYKKTILGYYQGKVLSQIHSNVRKEEEKNFTYPNRYPTNNESIGIEVVGKATKNNEKITYQKYPSLQYESHTWDTPTQAQKDSIKNLVEILKKEYNLSNDDIYEHDDISPQKTRGEAKGLYEKE</sequence>
<dbReference type="AlphaFoldDB" id="A0A3D8I822"/>
<dbReference type="GO" id="GO:0008745">
    <property type="term" value="F:N-acetylmuramoyl-L-alanine amidase activity"/>
    <property type="evidence" value="ECO:0007669"/>
    <property type="project" value="UniProtKB-EC"/>
</dbReference>
<proteinExistence type="predicted"/>
<evidence type="ECO:0000259" key="6">
    <source>
        <dbReference type="Pfam" id="PF01510"/>
    </source>
</evidence>
<dbReference type="SUPFAM" id="SSF55846">
    <property type="entry name" value="N-acetylmuramoyl-L-alanine amidase-like"/>
    <property type="match status" value="1"/>
</dbReference>
<evidence type="ECO:0000256" key="5">
    <source>
        <dbReference type="SAM" id="MobiDB-lite"/>
    </source>
</evidence>
<keyword evidence="4" id="KW-0961">Cell wall biogenesis/degradation</keyword>
<dbReference type="InterPro" id="IPR002502">
    <property type="entry name" value="Amidase_domain"/>
</dbReference>
<evidence type="ECO:0000256" key="2">
    <source>
        <dbReference type="ARBA" id="ARBA00011901"/>
    </source>
</evidence>
<keyword evidence="3" id="KW-0378">Hydrolase</keyword>
<keyword evidence="8" id="KW-1185">Reference proteome</keyword>
<organism evidence="7 8">
    <name type="scientific">Helicobacter didelphidarum</name>
    <dbReference type="NCBI Taxonomy" id="2040648"/>
    <lineage>
        <taxon>Bacteria</taxon>
        <taxon>Pseudomonadati</taxon>
        <taxon>Campylobacterota</taxon>
        <taxon>Epsilonproteobacteria</taxon>
        <taxon>Campylobacterales</taxon>
        <taxon>Helicobacteraceae</taxon>
        <taxon>Helicobacter</taxon>
    </lineage>
</organism>
<protein>
    <recommendedName>
        <fullName evidence="2">N-acetylmuramoyl-L-alanine amidase</fullName>
        <ecNumber evidence="2">3.5.1.28</ecNumber>
    </recommendedName>
</protein>
<dbReference type="Pfam" id="PF01510">
    <property type="entry name" value="Amidase_2"/>
    <property type="match status" value="1"/>
</dbReference>
<dbReference type="GO" id="GO:0009253">
    <property type="term" value="P:peptidoglycan catabolic process"/>
    <property type="evidence" value="ECO:0007669"/>
    <property type="project" value="InterPro"/>
</dbReference>
<dbReference type="Gene3D" id="3.40.80.10">
    <property type="entry name" value="Peptidoglycan recognition protein-like"/>
    <property type="match status" value="1"/>
</dbReference>
<feature type="compositionally biased region" description="Basic and acidic residues" evidence="5">
    <location>
        <begin position="446"/>
        <end position="465"/>
    </location>
</feature>
<dbReference type="GO" id="GO:0071555">
    <property type="term" value="P:cell wall organization"/>
    <property type="evidence" value="ECO:0007669"/>
    <property type="project" value="UniProtKB-KW"/>
</dbReference>
<dbReference type="InterPro" id="IPR051206">
    <property type="entry name" value="NAMLAA_amidase_2"/>
</dbReference>
<dbReference type="GO" id="GO:0009254">
    <property type="term" value="P:peptidoglycan turnover"/>
    <property type="evidence" value="ECO:0007669"/>
    <property type="project" value="TreeGrafter"/>
</dbReference>
<comment type="caution">
    <text evidence="7">The sequence shown here is derived from an EMBL/GenBank/DDBJ whole genome shotgun (WGS) entry which is preliminary data.</text>
</comment>
<dbReference type="InterPro" id="IPR036505">
    <property type="entry name" value="Amidase/PGRP_sf"/>
</dbReference>
<evidence type="ECO:0000256" key="3">
    <source>
        <dbReference type="ARBA" id="ARBA00022801"/>
    </source>
</evidence>
<dbReference type="OrthoDB" id="5329444at2"/>
<dbReference type="PANTHER" id="PTHR30417:SF1">
    <property type="entry name" value="N-ACETYLMURAMOYL-L-ALANINE AMIDASE AMID"/>
    <property type="match status" value="1"/>
</dbReference>